<organism evidence="2">
    <name type="scientific">uncultured Solirubrobacteraceae bacterium</name>
    <dbReference type="NCBI Taxonomy" id="1162706"/>
    <lineage>
        <taxon>Bacteria</taxon>
        <taxon>Bacillati</taxon>
        <taxon>Actinomycetota</taxon>
        <taxon>Thermoleophilia</taxon>
        <taxon>Solirubrobacterales</taxon>
        <taxon>Solirubrobacteraceae</taxon>
        <taxon>environmental samples</taxon>
    </lineage>
</organism>
<name>A0A6J4TRV1_9ACTN</name>
<gene>
    <name evidence="2" type="ORF">AVDCRST_MAG85-3600</name>
</gene>
<protein>
    <submittedName>
        <fullName evidence="2">Uncharacterized protein</fullName>
    </submittedName>
</protein>
<reference evidence="2" key="1">
    <citation type="submission" date="2020-02" db="EMBL/GenBank/DDBJ databases">
        <authorList>
            <person name="Meier V. D."/>
        </authorList>
    </citation>
    <scope>NUCLEOTIDE SEQUENCE</scope>
    <source>
        <strain evidence="2">AVDCRST_MAG85</strain>
    </source>
</reference>
<dbReference type="AlphaFoldDB" id="A0A6J4TRV1"/>
<accession>A0A6J4TRV1</accession>
<proteinExistence type="predicted"/>
<evidence type="ECO:0000313" key="2">
    <source>
        <dbReference type="EMBL" id="CAA9530113.1"/>
    </source>
</evidence>
<sequence length="80" mass="9488">DASPHRLRRLLRRGQRHRARRRAAPRCRRDGRRRRGGDRRPARRRVARPRRHVGLRRAHGGGPPERGRPPGGRPARRPRR</sequence>
<feature type="non-terminal residue" evidence="2">
    <location>
        <position position="80"/>
    </location>
</feature>
<evidence type="ECO:0000256" key="1">
    <source>
        <dbReference type="SAM" id="MobiDB-lite"/>
    </source>
</evidence>
<feature type="compositionally biased region" description="Basic residues" evidence="1">
    <location>
        <begin position="1"/>
        <end position="59"/>
    </location>
</feature>
<feature type="non-terminal residue" evidence="2">
    <location>
        <position position="1"/>
    </location>
</feature>
<feature type="region of interest" description="Disordered" evidence="1">
    <location>
        <begin position="1"/>
        <end position="80"/>
    </location>
</feature>
<dbReference type="EMBL" id="CADCVT010000400">
    <property type="protein sequence ID" value="CAA9530113.1"/>
    <property type="molecule type" value="Genomic_DNA"/>
</dbReference>